<keyword evidence="1" id="KW-0812">Transmembrane</keyword>
<dbReference type="InterPro" id="IPR039031">
    <property type="entry name" value="Mucolipin"/>
</dbReference>
<organism evidence="2 3">
    <name type="scientific">Dracunculus medinensis</name>
    <name type="common">Guinea worm</name>
    <dbReference type="NCBI Taxonomy" id="318479"/>
    <lineage>
        <taxon>Eukaryota</taxon>
        <taxon>Metazoa</taxon>
        <taxon>Ecdysozoa</taxon>
        <taxon>Nematoda</taxon>
        <taxon>Chromadorea</taxon>
        <taxon>Rhabditida</taxon>
        <taxon>Spirurina</taxon>
        <taxon>Dracunculoidea</taxon>
        <taxon>Dracunculidae</taxon>
        <taxon>Dracunculus</taxon>
    </lineage>
</organism>
<dbReference type="Proteomes" id="UP000038040">
    <property type="component" value="Unplaced"/>
</dbReference>
<dbReference type="GO" id="GO:0005886">
    <property type="term" value="C:plasma membrane"/>
    <property type="evidence" value="ECO:0007669"/>
    <property type="project" value="TreeGrafter"/>
</dbReference>
<dbReference type="GO" id="GO:0072345">
    <property type="term" value="F:NAADP-sensitive calcium-release channel activity"/>
    <property type="evidence" value="ECO:0007669"/>
    <property type="project" value="TreeGrafter"/>
</dbReference>
<sequence>LLGSKVMIGCRRRTSRDAYNSNYFNYIDVFAGLSEQDCEYGERIMRHLQFFFMDPVKKWRIRHQFPFKLFLQVLKIIFITIQLVLFAELRMAHVDFMDNTNIVLRHKFLKSWTDERDALIYPPSSGRYSVYTGSDIIDHFAFMINAVNLKK</sequence>
<protein>
    <submittedName>
        <fullName evidence="3">PKD_channel domain-containing protein</fullName>
    </submittedName>
</protein>
<dbReference type="PANTHER" id="PTHR12127">
    <property type="entry name" value="MUCOLIPIN"/>
    <property type="match status" value="1"/>
</dbReference>
<proteinExistence type="predicted"/>
<evidence type="ECO:0000313" key="2">
    <source>
        <dbReference type="Proteomes" id="UP000038040"/>
    </source>
</evidence>
<dbReference type="WBParaSite" id="DME_0000868201-mRNA-1">
    <property type="protein sequence ID" value="DME_0000868201-mRNA-1"/>
    <property type="gene ID" value="DME_0000868201"/>
</dbReference>
<accession>A0A0N4ULK4</accession>
<evidence type="ECO:0000313" key="3">
    <source>
        <dbReference type="WBParaSite" id="DME_0000868201-mRNA-1"/>
    </source>
</evidence>
<feature type="transmembrane region" description="Helical" evidence="1">
    <location>
        <begin position="67"/>
        <end position="87"/>
    </location>
</feature>
<dbReference type="PANTHER" id="PTHR12127:SF7">
    <property type="entry name" value="SD02261P"/>
    <property type="match status" value="1"/>
</dbReference>
<dbReference type="AlphaFoldDB" id="A0A0N4ULK4"/>
<reference evidence="3" key="1">
    <citation type="submission" date="2017-02" db="UniProtKB">
        <authorList>
            <consortium name="WormBaseParasite"/>
        </authorList>
    </citation>
    <scope>IDENTIFICATION</scope>
</reference>
<name>A0A0N4ULK4_DRAME</name>
<keyword evidence="1" id="KW-1133">Transmembrane helix</keyword>
<evidence type="ECO:0000256" key="1">
    <source>
        <dbReference type="SAM" id="Phobius"/>
    </source>
</evidence>
<keyword evidence="1" id="KW-0472">Membrane</keyword>
<dbReference type="GO" id="GO:0005765">
    <property type="term" value="C:lysosomal membrane"/>
    <property type="evidence" value="ECO:0007669"/>
    <property type="project" value="TreeGrafter"/>
</dbReference>